<dbReference type="GO" id="GO:0003910">
    <property type="term" value="F:DNA ligase (ATP) activity"/>
    <property type="evidence" value="ECO:0007669"/>
    <property type="project" value="InterPro"/>
</dbReference>
<dbReference type="Proteomes" id="UP000233343">
    <property type="component" value="Unassembled WGS sequence"/>
</dbReference>
<dbReference type="InterPro" id="IPR012310">
    <property type="entry name" value="DNA_ligase_ATP-dep_cent"/>
</dbReference>
<dbReference type="Pfam" id="PF01068">
    <property type="entry name" value="DNA_ligase_A_M"/>
    <property type="match status" value="1"/>
</dbReference>
<evidence type="ECO:0000313" key="5">
    <source>
        <dbReference type="Proteomes" id="UP000233343"/>
    </source>
</evidence>
<dbReference type="AlphaFoldDB" id="A0A2N0ZIB4"/>
<evidence type="ECO:0000259" key="3">
    <source>
        <dbReference type="PROSITE" id="PS50160"/>
    </source>
</evidence>
<dbReference type="SUPFAM" id="SSF56091">
    <property type="entry name" value="DNA ligase/mRNA capping enzyme, catalytic domain"/>
    <property type="match status" value="1"/>
</dbReference>
<accession>A0A2N0ZIB4</accession>
<comment type="caution">
    <text evidence="4">The sequence shown here is derived from an EMBL/GenBank/DDBJ whole genome shotgun (WGS) entry which is preliminary data.</text>
</comment>
<evidence type="ECO:0000313" key="4">
    <source>
        <dbReference type="EMBL" id="PKG29267.1"/>
    </source>
</evidence>
<dbReference type="Gene3D" id="3.30.470.30">
    <property type="entry name" value="DNA ligase/mRNA capping enzyme"/>
    <property type="match status" value="1"/>
</dbReference>
<organism evidence="4 5">
    <name type="scientific">Cytobacillus horneckiae</name>
    <dbReference type="NCBI Taxonomy" id="549687"/>
    <lineage>
        <taxon>Bacteria</taxon>
        <taxon>Bacillati</taxon>
        <taxon>Bacillota</taxon>
        <taxon>Bacilli</taxon>
        <taxon>Bacillales</taxon>
        <taxon>Bacillaceae</taxon>
        <taxon>Cytobacillus</taxon>
    </lineage>
</organism>
<dbReference type="GO" id="GO:0005524">
    <property type="term" value="F:ATP binding"/>
    <property type="evidence" value="ECO:0007669"/>
    <property type="project" value="InterPro"/>
</dbReference>
<keyword evidence="5" id="KW-1185">Reference proteome</keyword>
<reference evidence="4 5" key="1">
    <citation type="journal article" date="2010" name="Int. J. Syst. Evol. Microbiol.">
        <title>Bacillus horneckiae sp. nov., isolated from a spacecraft-assembly clean room.</title>
        <authorList>
            <person name="Vaishampayan P."/>
            <person name="Probst A."/>
            <person name="Krishnamurthi S."/>
            <person name="Ghosh S."/>
            <person name="Osman S."/>
            <person name="McDowall A."/>
            <person name="Ruckmani A."/>
            <person name="Mayilraj S."/>
            <person name="Venkateswaran K."/>
        </authorList>
    </citation>
    <scope>NUCLEOTIDE SEQUENCE [LARGE SCALE GENOMIC DNA]</scope>
    <source>
        <strain evidence="5">1PO1SC</strain>
    </source>
</reference>
<proteinExistence type="inferred from homology"/>
<dbReference type="InterPro" id="IPR050191">
    <property type="entry name" value="ATP-dep_DNA_ligase"/>
</dbReference>
<feature type="domain" description="ATP-dependent DNA ligase family profile" evidence="3">
    <location>
        <begin position="64"/>
        <end position="153"/>
    </location>
</feature>
<dbReference type="EMBL" id="PISD01000017">
    <property type="protein sequence ID" value="PKG29267.1"/>
    <property type="molecule type" value="Genomic_DNA"/>
</dbReference>
<protein>
    <submittedName>
        <fullName evidence="4">ATP-dependent DNA ligase</fullName>
    </submittedName>
</protein>
<name>A0A2N0ZIB4_9BACI</name>
<gene>
    <name evidence="4" type="ORF">CWS20_09225</name>
</gene>
<evidence type="ECO:0000256" key="2">
    <source>
        <dbReference type="ARBA" id="ARBA00022598"/>
    </source>
</evidence>
<dbReference type="PROSITE" id="PS50160">
    <property type="entry name" value="DNA_LIGASE_A3"/>
    <property type="match status" value="1"/>
</dbReference>
<dbReference type="GO" id="GO:0006281">
    <property type="term" value="P:DNA repair"/>
    <property type="evidence" value="ECO:0007669"/>
    <property type="project" value="InterPro"/>
</dbReference>
<sequence length="248" mass="29633">MIGIFKNLVLINNDVTARYPELHILPSHRDYVLDGECIVYANNKPDFELLMERFHTRKEDKVRYKMSEIPVTFVAFDILRLDGKDLTKLPLIQRKQILDEVIKETEHIKIMQYIEEHGELLYQAVVERDLEGIVAKRKDSIYQSKRVNDWLKIVNYKYSDDIWITGYRKSKFGLLAAVKNEGNMRKVGIIEHASITVRRDFYQYIRSFEMREEKDYVYFQPYVKVKIRFLNWNSRGNLRIPVLLEVVH</sequence>
<dbReference type="GO" id="GO:0006310">
    <property type="term" value="P:DNA recombination"/>
    <property type="evidence" value="ECO:0007669"/>
    <property type="project" value="InterPro"/>
</dbReference>
<dbReference type="PANTHER" id="PTHR45674:SF4">
    <property type="entry name" value="DNA LIGASE 1"/>
    <property type="match status" value="1"/>
</dbReference>
<keyword evidence="2 4" id="KW-0436">Ligase</keyword>
<dbReference type="PANTHER" id="PTHR45674">
    <property type="entry name" value="DNA LIGASE 1/3 FAMILY MEMBER"/>
    <property type="match status" value="1"/>
</dbReference>
<comment type="similarity">
    <text evidence="1">Belongs to the ATP-dependent DNA ligase family.</text>
</comment>
<evidence type="ECO:0000256" key="1">
    <source>
        <dbReference type="ARBA" id="ARBA00007572"/>
    </source>
</evidence>